<proteinExistence type="predicted"/>
<evidence type="ECO:0000313" key="1">
    <source>
        <dbReference type="EMBL" id="GAH18625.1"/>
    </source>
</evidence>
<name>X1EE55_9ZZZZ</name>
<organism evidence="1">
    <name type="scientific">marine sediment metagenome</name>
    <dbReference type="NCBI Taxonomy" id="412755"/>
    <lineage>
        <taxon>unclassified sequences</taxon>
        <taxon>metagenomes</taxon>
        <taxon>ecological metagenomes</taxon>
    </lineage>
</organism>
<dbReference type="AlphaFoldDB" id="X1EE55"/>
<comment type="caution">
    <text evidence="1">The sequence shown here is derived from an EMBL/GenBank/DDBJ whole genome shotgun (WGS) entry which is preliminary data.</text>
</comment>
<sequence length="77" mass="8861">MKKAKIRQTSKGCPSQWEGYTDKHEPVYIRYRWGYLSVGIDGKEIIGKNIGDEFDGILSLEELKKELEGKLDVEEIT</sequence>
<protein>
    <submittedName>
        <fullName evidence="1">Uncharacterized protein</fullName>
    </submittedName>
</protein>
<reference evidence="1" key="1">
    <citation type="journal article" date="2014" name="Front. Microbiol.">
        <title>High frequency of phylogenetically diverse reductive dehalogenase-homologous genes in deep subseafloor sedimentary metagenomes.</title>
        <authorList>
            <person name="Kawai M."/>
            <person name="Futagami T."/>
            <person name="Toyoda A."/>
            <person name="Takaki Y."/>
            <person name="Nishi S."/>
            <person name="Hori S."/>
            <person name="Arai W."/>
            <person name="Tsubouchi T."/>
            <person name="Morono Y."/>
            <person name="Uchiyama I."/>
            <person name="Ito T."/>
            <person name="Fujiyama A."/>
            <person name="Inagaki F."/>
            <person name="Takami H."/>
        </authorList>
    </citation>
    <scope>NUCLEOTIDE SEQUENCE</scope>
    <source>
        <strain evidence="1">Expedition CK06-06</strain>
    </source>
</reference>
<gene>
    <name evidence="1" type="ORF">S03H2_06398</name>
</gene>
<accession>X1EE55</accession>
<dbReference type="EMBL" id="BARU01002793">
    <property type="protein sequence ID" value="GAH18625.1"/>
    <property type="molecule type" value="Genomic_DNA"/>
</dbReference>